<sequence>MAGPGRLGSRNQKESAITRVVNSVFGFVKMAEFEILFVLFFVIAFLIFKDLTSRPEYNQLLVKKPEGGMQEETHLVSSTPDIEIKGLKLSNYLNGHLLVLFGQKYSPDQHQGGELQTSNHSSPSNISTSHAAKCANSKPTVPPPTLSIDQCFTLVWKRQSVGKMKLNTDAAILGNEKKLGLGAKLCDHEAMVLVLVVWPSSSNFAPDVSETLFHSQRD</sequence>
<dbReference type="PANTHER" id="PTHR37223">
    <property type="entry name" value="OS08G0528601 PROTEIN"/>
    <property type="match status" value="1"/>
</dbReference>
<feature type="transmembrane region" description="Helical" evidence="2">
    <location>
        <begin position="30"/>
        <end position="48"/>
    </location>
</feature>
<evidence type="ECO:0000313" key="3">
    <source>
        <dbReference type="EMBL" id="KAF4362821.1"/>
    </source>
</evidence>
<dbReference type="Proteomes" id="UP000525078">
    <property type="component" value="Unassembled WGS sequence"/>
</dbReference>
<dbReference type="PANTHER" id="PTHR37223:SF1">
    <property type="entry name" value="OS08G0528601 PROTEIN"/>
    <property type="match status" value="1"/>
</dbReference>
<accession>A0A7J6EWM2</accession>
<evidence type="ECO:0000313" key="4">
    <source>
        <dbReference type="Proteomes" id="UP000525078"/>
    </source>
</evidence>
<feature type="region of interest" description="Disordered" evidence="1">
    <location>
        <begin position="109"/>
        <end position="139"/>
    </location>
</feature>
<organism evidence="3 4">
    <name type="scientific">Cannabis sativa</name>
    <name type="common">Hemp</name>
    <name type="synonym">Marijuana</name>
    <dbReference type="NCBI Taxonomy" id="3483"/>
    <lineage>
        <taxon>Eukaryota</taxon>
        <taxon>Viridiplantae</taxon>
        <taxon>Streptophyta</taxon>
        <taxon>Embryophyta</taxon>
        <taxon>Tracheophyta</taxon>
        <taxon>Spermatophyta</taxon>
        <taxon>Magnoliopsida</taxon>
        <taxon>eudicotyledons</taxon>
        <taxon>Gunneridae</taxon>
        <taxon>Pentapetalae</taxon>
        <taxon>rosids</taxon>
        <taxon>fabids</taxon>
        <taxon>Rosales</taxon>
        <taxon>Cannabaceae</taxon>
        <taxon>Cannabis</taxon>
    </lineage>
</organism>
<protein>
    <submittedName>
        <fullName evidence="3">Uncharacterized protein</fullName>
    </submittedName>
</protein>
<dbReference type="GO" id="GO:0006979">
    <property type="term" value="P:response to oxidative stress"/>
    <property type="evidence" value="ECO:0007669"/>
    <property type="project" value="TreeGrafter"/>
</dbReference>
<evidence type="ECO:0000256" key="1">
    <source>
        <dbReference type="SAM" id="MobiDB-lite"/>
    </source>
</evidence>
<feature type="compositionally biased region" description="Low complexity" evidence="1">
    <location>
        <begin position="117"/>
        <end position="130"/>
    </location>
</feature>
<dbReference type="AlphaFoldDB" id="A0A7J6EWM2"/>
<dbReference type="EMBL" id="JAATIP010000181">
    <property type="protein sequence ID" value="KAF4362821.1"/>
    <property type="molecule type" value="Genomic_DNA"/>
</dbReference>
<evidence type="ECO:0000256" key="2">
    <source>
        <dbReference type="SAM" id="Phobius"/>
    </source>
</evidence>
<name>A0A7J6EWM2_CANSA</name>
<gene>
    <name evidence="3" type="ORF">F8388_022478</name>
</gene>
<keyword evidence="2" id="KW-0812">Transmembrane</keyword>
<keyword evidence="2" id="KW-0472">Membrane</keyword>
<keyword evidence="2" id="KW-1133">Transmembrane helix</keyword>
<comment type="caution">
    <text evidence="3">The sequence shown here is derived from an EMBL/GenBank/DDBJ whole genome shotgun (WGS) entry which is preliminary data.</text>
</comment>
<proteinExistence type="predicted"/>
<reference evidence="3 4" key="1">
    <citation type="journal article" date="2020" name="bioRxiv">
        <title>Sequence and annotation of 42 cannabis genomes reveals extensive copy number variation in cannabinoid synthesis and pathogen resistance genes.</title>
        <authorList>
            <person name="Mckernan K.J."/>
            <person name="Helbert Y."/>
            <person name="Kane L.T."/>
            <person name="Ebling H."/>
            <person name="Zhang L."/>
            <person name="Liu B."/>
            <person name="Eaton Z."/>
            <person name="Mclaughlin S."/>
            <person name="Kingan S."/>
            <person name="Baybayan P."/>
            <person name="Concepcion G."/>
            <person name="Jordan M."/>
            <person name="Riva A."/>
            <person name="Barbazuk W."/>
            <person name="Harkins T."/>
        </authorList>
    </citation>
    <scope>NUCLEOTIDE SEQUENCE [LARGE SCALE GENOMIC DNA]</scope>
    <source>
        <strain evidence="4">cv. Jamaican Lion 4</strain>
        <tissue evidence="3">Leaf</tissue>
    </source>
</reference>